<evidence type="ECO:0000256" key="1">
    <source>
        <dbReference type="SAM" id="MobiDB-lite"/>
    </source>
</evidence>
<feature type="compositionally biased region" description="Basic residues" evidence="1">
    <location>
        <begin position="954"/>
        <end position="966"/>
    </location>
</feature>
<feature type="region of interest" description="Disordered" evidence="1">
    <location>
        <begin position="886"/>
        <end position="966"/>
    </location>
</feature>
<name>A0A9P0L1Z7_ACAOB</name>
<dbReference type="OrthoDB" id="6777429at2759"/>
<dbReference type="EMBL" id="CAKOFQ010006996">
    <property type="protein sequence ID" value="CAH1986306.1"/>
    <property type="molecule type" value="Genomic_DNA"/>
</dbReference>
<dbReference type="AlphaFoldDB" id="A0A9P0L1Z7"/>
<accession>A0A9P0L1Z7</accession>
<feature type="compositionally biased region" description="Basic residues" evidence="1">
    <location>
        <begin position="197"/>
        <end position="212"/>
    </location>
</feature>
<feature type="region of interest" description="Disordered" evidence="1">
    <location>
        <begin position="312"/>
        <end position="344"/>
    </location>
</feature>
<sequence>MSVCEFHRQYESLGVVSKEDEEKEPQKVIIQDEISWGMSYRHFKQRERDVPIPPKQSPIDIPFKLCREEQRQMLKRKKKKKKSPKSKDPKEKLKKLTLLEKSVLSQSKYCDYLSIPQVRHVEPPPKPRKIRCELEPCPPRFVQLAVPNKRRVFANWKDYYNRLPAEMVLRYEKILHTDKNLDPRDARYYYKKLDKDKKKRRRQKRRRLRKLKKEKEKGDTQWLRDQIALTTDVIMEFMEEQPLFSLNYKQMQISDGILEHMHRCEIMKKPSRNSKSHYNKTIVEVSDKLAVWVDTLIKFVDIQAVESDKDIPPVSMASVGDGEESEEESSEGFSSEGDEGKERDEGLGVIYGKWGYGDEEDEFGEKSPSEMEDLVTEVLGGENAGDIDGFLEGLDDDLLSKLIRILENCSDEFLDSLVNDEKLPGVKYKDILKKIKILKEGEPPGIEKKPYLEEVLIEWALQNNPDQVDDNMLKTIHDTAALLNDLLFAGALPKFDHSDEDWSKVAGIWGEEGMGGISDIEGDMSGTEDLAGTGGIEEEEEGKMGMEGEIGEERELEGIEEIGGEAEIGAEGGIGGEVGIEEEEVGFGFGEVDDGTGGRVDGEGGTDMPGIDDGGIDGEIPAEDVPGVDAGGPGESEFGPEGFGGAGFGDLQTEQEEAAIIEPEQTIDDIIEDMKKEEMLTAEGEEMLGGFGEEEEETAPLPIDVIYPGGELTAEEAGVIIKGHKPSVVLEHTPGTVCCLSLKIWAVWLLEITHNAHTWTKWVHEIVKKVREFVATIRGDVILRNGQKKVLYKHEWRKFAKETEQNIIAWRQYSAHVTDLSSSIVENFHGKKVNCCPKCLQDHLIKNVVTAHETLQALTEAMNCASYWQRVLDGLVDQASVLTNIEQSKTEESESESGEEKDLEEVLLSESSDDESIYEIEEIEMDVQPGSSGTHPPRQGGTDPGAPEPSGHARCTRRDKITKKFK</sequence>
<feature type="compositionally biased region" description="Basic residues" evidence="1">
    <location>
        <begin position="73"/>
        <end position="84"/>
    </location>
</feature>
<reference evidence="2" key="1">
    <citation type="submission" date="2022-03" db="EMBL/GenBank/DDBJ databases">
        <authorList>
            <person name="Sayadi A."/>
        </authorList>
    </citation>
    <scope>NUCLEOTIDE SEQUENCE</scope>
</reference>
<feature type="region of interest" description="Disordered" evidence="1">
    <location>
        <begin position="72"/>
        <end position="92"/>
    </location>
</feature>
<keyword evidence="3" id="KW-1185">Reference proteome</keyword>
<proteinExistence type="predicted"/>
<feature type="compositionally biased region" description="Acidic residues" evidence="1">
    <location>
        <begin position="321"/>
        <end position="330"/>
    </location>
</feature>
<organism evidence="2 3">
    <name type="scientific">Acanthoscelides obtectus</name>
    <name type="common">Bean weevil</name>
    <name type="synonym">Bruchus obtectus</name>
    <dbReference type="NCBI Taxonomy" id="200917"/>
    <lineage>
        <taxon>Eukaryota</taxon>
        <taxon>Metazoa</taxon>
        <taxon>Ecdysozoa</taxon>
        <taxon>Arthropoda</taxon>
        <taxon>Hexapoda</taxon>
        <taxon>Insecta</taxon>
        <taxon>Pterygota</taxon>
        <taxon>Neoptera</taxon>
        <taxon>Endopterygota</taxon>
        <taxon>Coleoptera</taxon>
        <taxon>Polyphaga</taxon>
        <taxon>Cucujiformia</taxon>
        <taxon>Chrysomeloidea</taxon>
        <taxon>Chrysomelidae</taxon>
        <taxon>Bruchinae</taxon>
        <taxon>Bruchini</taxon>
        <taxon>Acanthoscelides</taxon>
    </lineage>
</organism>
<protein>
    <submittedName>
        <fullName evidence="2">Uncharacterized protein</fullName>
    </submittedName>
</protein>
<comment type="caution">
    <text evidence="2">The sequence shown here is derived from an EMBL/GenBank/DDBJ whole genome shotgun (WGS) entry which is preliminary data.</text>
</comment>
<feature type="compositionally biased region" description="Acidic residues" evidence="1">
    <location>
        <begin position="893"/>
        <end position="925"/>
    </location>
</feature>
<evidence type="ECO:0000313" key="3">
    <source>
        <dbReference type="Proteomes" id="UP001152888"/>
    </source>
</evidence>
<evidence type="ECO:0000313" key="2">
    <source>
        <dbReference type="EMBL" id="CAH1986306.1"/>
    </source>
</evidence>
<gene>
    <name evidence="2" type="ORF">ACAOBT_LOCUS17165</name>
</gene>
<feature type="region of interest" description="Disordered" evidence="1">
    <location>
        <begin position="195"/>
        <end position="215"/>
    </location>
</feature>
<dbReference type="Proteomes" id="UP001152888">
    <property type="component" value="Unassembled WGS sequence"/>
</dbReference>